<dbReference type="InterPro" id="IPR005119">
    <property type="entry name" value="LysR_subst-bd"/>
</dbReference>
<dbReference type="GO" id="GO:0003700">
    <property type="term" value="F:DNA-binding transcription factor activity"/>
    <property type="evidence" value="ECO:0007669"/>
    <property type="project" value="InterPro"/>
</dbReference>
<dbReference type="SUPFAM" id="SSF46785">
    <property type="entry name" value="Winged helix' DNA-binding domain"/>
    <property type="match status" value="1"/>
</dbReference>
<evidence type="ECO:0000256" key="2">
    <source>
        <dbReference type="ARBA" id="ARBA00023015"/>
    </source>
</evidence>
<dbReference type="PANTHER" id="PTHR30537:SF3">
    <property type="entry name" value="TRANSCRIPTIONAL REGULATORY PROTEIN"/>
    <property type="match status" value="1"/>
</dbReference>
<name>A0A370UBW8_9GAMM</name>
<comment type="caution">
    <text evidence="6">The sequence shown here is derived from an EMBL/GenBank/DDBJ whole genome shotgun (WGS) entry which is preliminary data.</text>
</comment>
<protein>
    <submittedName>
        <fullName evidence="6">LysR family transcriptional regulator</fullName>
    </submittedName>
</protein>
<dbReference type="EMBL" id="QKRA01000002">
    <property type="protein sequence ID" value="RDL45303.1"/>
    <property type="molecule type" value="Genomic_DNA"/>
</dbReference>
<dbReference type="InterPro" id="IPR058163">
    <property type="entry name" value="LysR-type_TF_proteobact-type"/>
</dbReference>
<dbReference type="InterPro" id="IPR036390">
    <property type="entry name" value="WH_DNA-bd_sf"/>
</dbReference>
<dbReference type="GO" id="GO:0043565">
    <property type="term" value="F:sequence-specific DNA binding"/>
    <property type="evidence" value="ECO:0007669"/>
    <property type="project" value="TreeGrafter"/>
</dbReference>
<dbReference type="Pfam" id="PF03466">
    <property type="entry name" value="LysR_substrate"/>
    <property type="match status" value="1"/>
</dbReference>
<gene>
    <name evidence="6" type="ORF">DN730_06755</name>
</gene>
<dbReference type="RefSeq" id="WP_115467336.1">
    <property type="nucleotide sequence ID" value="NZ_QKRA01000002.1"/>
</dbReference>
<comment type="similarity">
    <text evidence="1">Belongs to the LysR transcriptional regulatory family.</text>
</comment>
<proteinExistence type="inferred from homology"/>
<keyword evidence="3" id="KW-0238">DNA-binding</keyword>
<evidence type="ECO:0000313" key="7">
    <source>
        <dbReference type="Proteomes" id="UP000254326"/>
    </source>
</evidence>
<dbReference type="Gene3D" id="1.10.10.10">
    <property type="entry name" value="Winged helix-like DNA-binding domain superfamily/Winged helix DNA-binding domain"/>
    <property type="match status" value="1"/>
</dbReference>
<dbReference type="Gene3D" id="3.40.190.290">
    <property type="match status" value="1"/>
</dbReference>
<dbReference type="InterPro" id="IPR036388">
    <property type="entry name" value="WH-like_DNA-bd_sf"/>
</dbReference>
<sequence length="296" mass="32813">MDESINWTLYHSFLAVMEHGSLSGAARATGSTQPTIGRHISELEKALDVSLFVRTQTGFVATDIAHELLPQAQQMASMAASIIRLAQRAGDAISGTVRISASEVVGVEILPAVLAKLRQAYPQLVVELVISDAPHDLLYREADIALRMFRPTQQALITRRLGQLELGFFAHRRYLEQHPEPQTIADLSQHTLIGFDTLSDYIRNRVDKMPFKIDRHVFQYRSDNSLAQLAMLRAGVGIGACQAALVADDPDIISVLPGQLDLSLEMWLTMHEDLKRSRVCKAVFDFLGAELVNQAQ</sequence>
<keyword evidence="7" id="KW-1185">Reference proteome</keyword>
<accession>A0A370UBW8</accession>
<keyword evidence="4" id="KW-0804">Transcription</keyword>
<keyword evidence="2" id="KW-0805">Transcription regulation</keyword>
<dbReference type="SUPFAM" id="SSF53850">
    <property type="entry name" value="Periplasmic binding protein-like II"/>
    <property type="match status" value="1"/>
</dbReference>
<dbReference type="OrthoDB" id="570111at2"/>
<dbReference type="PANTHER" id="PTHR30537">
    <property type="entry name" value="HTH-TYPE TRANSCRIPTIONAL REGULATOR"/>
    <property type="match status" value="1"/>
</dbReference>
<dbReference type="PROSITE" id="PS50931">
    <property type="entry name" value="HTH_LYSR"/>
    <property type="match status" value="1"/>
</dbReference>
<reference evidence="6 7" key="1">
    <citation type="submission" date="2018-06" db="EMBL/GenBank/DDBJ databases">
        <title>Marinomonas sp. YLB-05 draft genome sequence.</title>
        <authorList>
            <person name="Yu L."/>
            <person name="Tang X."/>
        </authorList>
    </citation>
    <scope>NUCLEOTIDE SEQUENCE [LARGE SCALE GENOMIC DNA]</scope>
    <source>
        <strain evidence="6 7">YLB-05</strain>
    </source>
</reference>
<evidence type="ECO:0000256" key="3">
    <source>
        <dbReference type="ARBA" id="ARBA00023125"/>
    </source>
</evidence>
<evidence type="ECO:0000313" key="6">
    <source>
        <dbReference type="EMBL" id="RDL45303.1"/>
    </source>
</evidence>
<evidence type="ECO:0000256" key="1">
    <source>
        <dbReference type="ARBA" id="ARBA00009437"/>
    </source>
</evidence>
<feature type="domain" description="HTH lysR-type" evidence="5">
    <location>
        <begin position="5"/>
        <end position="62"/>
    </location>
</feature>
<evidence type="ECO:0000256" key="4">
    <source>
        <dbReference type="ARBA" id="ARBA00023163"/>
    </source>
</evidence>
<dbReference type="AlphaFoldDB" id="A0A370UBW8"/>
<dbReference type="Pfam" id="PF00126">
    <property type="entry name" value="HTH_1"/>
    <property type="match status" value="1"/>
</dbReference>
<dbReference type="Proteomes" id="UP000254326">
    <property type="component" value="Unassembled WGS sequence"/>
</dbReference>
<organism evidence="6 7">
    <name type="scientific">Marinomonas piezotolerans</name>
    <dbReference type="NCBI Taxonomy" id="2213058"/>
    <lineage>
        <taxon>Bacteria</taxon>
        <taxon>Pseudomonadati</taxon>
        <taxon>Pseudomonadota</taxon>
        <taxon>Gammaproteobacteria</taxon>
        <taxon>Oceanospirillales</taxon>
        <taxon>Oceanospirillaceae</taxon>
        <taxon>Marinomonas</taxon>
    </lineage>
</organism>
<dbReference type="InterPro" id="IPR000847">
    <property type="entry name" value="LysR_HTH_N"/>
</dbReference>
<evidence type="ECO:0000259" key="5">
    <source>
        <dbReference type="PROSITE" id="PS50931"/>
    </source>
</evidence>
<dbReference type="GO" id="GO:0006351">
    <property type="term" value="P:DNA-templated transcription"/>
    <property type="evidence" value="ECO:0007669"/>
    <property type="project" value="TreeGrafter"/>
</dbReference>